<feature type="transmembrane region" description="Helical" evidence="1">
    <location>
        <begin position="349"/>
        <end position="369"/>
    </location>
</feature>
<feature type="transmembrane region" description="Helical" evidence="1">
    <location>
        <begin position="191"/>
        <end position="210"/>
    </location>
</feature>
<evidence type="ECO:0000313" key="2">
    <source>
        <dbReference type="EMBL" id="PMS16280.1"/>
    </source>
</evidence>
<dbReference type="EMBL" id="PNYB01000036">
    <property type="protein sequence ID" value="PMS16280.1"/>
    <property type="molecule type" value="Genomic_DNA"/>
</dbReference>
<evidence type="ECO:0000313" key="3">
    <source>
        <dbReference type="Proteomes" id="UP000235347"/>
    </source>
</evidence>
<gene>
    <name evidence="2" type="ORF">C0Z19_26085</name>
</gene>
<dbReference type="AlphaFoldDB" id="A0A2N7VGJ7"/>
<feature type="transmembrane region" description="Helical" evidence="1">
    <location>
        <begin position="216"/>
        <end position="234"/>
    </location>
</feature>
<keyword evidence="1" id="KW-0812">Transmembrane</keyword>
<sequence length="380" mass="39928">MERRLTFGSRTKALPPAARTVARVACVASILALFACGVVAGLARFGVAVPRHALSNASWHGVLVLPIFFGAVVSLERAVALGGGRHLFAPVAVALAGLMLLAGMPTGLAQAVLLAGATLALASASGLLLRHAELHLMVLALGVLSWWFGDLIWLLTDAPLLAVPGWLAFLVLTIAAERLELTRLRPTRPHARALFVTIVVTMLLSVSAAVPAPEPALRWFAASLLALAAWLTRYDIARVTVRQRGLTRFIAVCLLSGYGWLALSGALGLAGAWNVSHPWHDAALHALTLGFVISMALGHAPIVLPAVARIRVRYGPVFYLPLIALHATLAVRVAGALMNDFALRRAGAVGNAVALALFVAVMATSALAARNEARLVAHGR</sequence>
<feature type="transmembrane region" description="Helical" evidence="1">
    <location>
        <begin position="316"/>
        <end position="337"/>
    </location>
</feature>
<comment type="caution">
    <text evidence="2">The sequence shown here is derived from an EMBL/GenBank/DDBJ whole genome shotgun (WGS) entry which is preliminary data.</text>
</comment>
<feature type="transmembrane region" description="Helical" evidence="1">
    <location>
        <begin position="136"/>
        <end position="155"/>
    </location>
</feature>
<feature type="transmembrane region" description="Helical" evidence="1">
    <location>
        <begin position="246"/>
        <end position="270"/>
    </location>
</feature>
<feature type="transmembrane region" description="Helical" evidence="1">
    <location>
        <begin position="111"/>
        <end position="129"/>
    </location>
</feature>
<name>A0A2N7VGJ7_9BURK</name>
<evidence type="ECO:0008006" key="4">
    <source>
        <dbReference type="Google" id="ProtNLM"/>
    </source>
</evidence>
<feature type="transmembrane region" description="Helical" evidence="1">
    <location>
        <begin position="57"/>
        <end position="75"/>
    </location>
</feature>
<feature type="transmembrane region" description="Helical" evidence="1">
    <location>
        <begin position="282"/>
        <end position="304"/>
    </location>
</feature>
<feature type="transmembrane region" description="Helical" evidence="1">
    <location>
        <begin position="161"/>
        <end position="179"/>
    </location>
</feature>
<proteinExistence type="predicted"/>
<protein>
    <recommendedName>
        <fullName evidence="4">NnrS family protein</fullName>
    </recommendedName>
</protein>
<feature type="transmembrane region" description="Helical" evidence="1">
    <location>
        <begin position="21"/>
        <end position="45"/>
    </location>
</feature>
<accession>A0A2N7VGJ7</accession>
<keyword evidence="1" id="KW-0472">Membrane</keyword>
<evidence type="ECO:0000256" key="1">
    <source>
        <dbReference type="SAM" id="Phobius"/>
    </source>
</evidence>
<keyword evidence="1" id="KW-1133">Transmembrane helix</keyword>
<dbReference type="Proteomes" id="UP000235347">
    <property type="component" value="Unassembled WGS sequence"/>
</dbReference>
<feature type="transmembrane region" description="Helical" evidence="1">
    <location>
        <begin position="87"/>
        <end position="105"/>
    </location>
</feature>
<organism evidence="2 3">
    <name type="scientific">Trinickia soli</name>
    <dbReference type="NCBI Taxonomy" id="380675"/>
    <lineage>
        <taxon>Bacteria</taxon>
        <taxon>Pseudomonadati</taxon>
        <taxon>Pseudomonadota</taxon>
        <taxon>Betaproteobacteria</taxon>
        <taxon>Burkholderiales</taxon>
        <taxon>Burkholderiaceae</taxon>
        <taxon>Trinickia</taxon>
    </lineage>
</organism>
<keyword evidence="3" id="KW-1185">Reference proteome</keyword>
<reference evidence="2 3" key="1">
    <citation type="submission" date="2018-01" db="EMBL/GenBank/DDBJ databases">
        <title>Whole genome analyses suggest that Burkholderia sensu lato contains two further novel genera in the rhizoxinica-symbiotica group Mycetohabitans gen. nov., and Trinickia gen. nov.: implications for the evolution of diazotrophy and nodulation in the Burkholderiaceae.</title>
        <authorList>
            <person name="Estrada-de los Santos P."/>
            <person name="Palmer M."/>
            <person name="Chavez-Ramirez B."/>
            <person name="Beukes C."/>
            <person name="Steenkamp E.T."/>
            <person name="Hirsch A.M."/>
            <person name="Manyaka P."/>
            <person name="Maluk M."/>
            <person name="Lafos M."/>
            <person name="Crook M."/>
            <person name="Gross E."/>
            <person name="Simon M.F."/>
            <person name="Bueno dos Reis Junior F."/>
            <person name="Poole P.S."/>
            <person name="Venter S.N."/>
            <person name="James E.K."/>
        </authorList>
    </citation>
    <scope>NUCLEOTIDE SEQUENCE [LARGE SCALE GENOMIC DNA]</scope>
    <source>
        <strain evidence="2 3">GP25-8</strain>
    </source>
</reference>